<organism evidence="1 2">
    <name type="scientific">[Clostridium] clostridioforme 90A8</name>
    <dbReference type="NCBI Taxonomy" id="999408"/>
    <lineage>
        <taxon>Bacteria</taxon>
        <taxon>Bacillati</taxon>
        <taxon>Bacillota</taxon>
        <taxon>Clostridia</taxon>
        <taxon>Lachnospirales</taxon>
        <taxon>Lachnospiraceae</taxon>
        <taxon>Enterocloster</taxon>
    </lineage>
</organism>
<comment type="caution">
    <text evidence="1">The sequence shown here is derived from an EMBL/GenBank/DDBJ whole genome shotgun (WGS) entry which is preliminary data.</text>
</comment>
<dbReference type="RefSeq" id="WP_002594327.1">
    <property type="nucleotide sequence ID" value="NZ_KB850987.1"/>
</dbReference>
<dbReference type="Proteomes" id="UP000013085">
    <property type="component" value="Unassembled WGS sequence"/>
</dbReference>
<sequence>MFDFKMLRFVTFTIIPLAFSTIVVGCSNSGKLKQEQIATAINSTGKTEVHTSESPSNFNMQATPAKWSVNTKIATDMPVLDFADDNIIIMHDYFGLFIYNLTTGEIEDSIDLQALGYDFSNDSSCKISVSPNADTIWIWSASSELPYEYDCISRNLNLTNDISEKNIFEDFVLTKDIPPEQLSVKPYRCSKKSVLFTDGSYGILNVRNEKITGISYIRDGKEWVLFSDKNCTMPELSRQDDFFYEQFVNEGAESASSLIFSYCTMINYGEYAGICALSEGIEYSEELQKEWNALQLTASSEEIKTTNDKACFKVYIISSDSSPNSSLLQGTNEKYVYLKKDLTNGWYVESFWNDTVPNEEWWS</sequence>
<dbReference type="PATRIC" id="fig|999408.3.peg.516"/>
<protein>
    <recommendedName>
        <fullName evidence="3">Lipoprotein</fullName>
    </recommendedName>
</protein>
<dbReference type="AlphaFoldDB" id="A0A0E2HFW5"/>
<reference evidence="1 2" key="1">
    <citation type="submission" date="2013-01" db="EMBL/GenBank/DDBJ databases">
        <title>The Genome Sequence of Clostridium clostridioforme 90A8.</title>
        <authorList>
            <consortium name="The Broad Institute Genome Sequencing Platform"/>
            <person name="Earl A."/>
            <person name="Ward D."/>
            <person name="Feldgarden M."/>
            <person name="Gevers D."/>
            <person name="Courvalin P."/>
            <person name="Lambert T."/>
            <person name="Walker B."/>
            <person name="Young S.K."/>
            <person name="Zeng Q."/>
            <person name="Gargeya S."/>
            <person name="Fitzgerald M."/>
            <person name="Haas B."/>
            <person name="Abouelleil A."/>
            <person name="Alvarado L."/>
            <person name="Arachchi H.M."/>
            <person name="Berlin A.M."/>
            <person name="Chapman S.B."/>
            <person name="Dewar J."/>
            <person name="Goldberg J."/>
            <person name="Griggs A."/>
            <person name="Gujja S."/>
            <person name="Hansen M."/>
            <person name="Howarth C."/>
            <person name="Imamovic A."/>
            <person name="Larimer J."/>
            <person name="McCowan C."/>
            <person name="Murphy C."/>
            <person name="Neiman D."/>
            <person name="Pearson M."/>
            <person name="Priest M."/>
            <person name="Roberts A."/>
            <person name="Saif S."/>
            <person name="Shea T."/>
            <person name="Sisk P."/>
            <person name="Sykes S."/>
            <person name="Wortman J."/>
            <person name="Nusbaum C."/>
            <person name="Birren B."/>
        </authorList>
    </citation>
    <scope>NUCLEOTIDE SEQUENCE [LARGE SCALE GENOMIC DNA]</scope>
    <source>
        <strain evidence="1 2">90A8</strain>
    </source>
</reference>
<gene>
    <name evidence="1" type="ORF">HMPREF1090_00477</name>
</gene>
<evidence type="ECO:0008006" key="3">
    <source>
        <dbReference type="Google" id="ProtNLM"/>
    </source>
</evidence>
<dbReference type="EMBL" id="AGYR01000004">
    <property type="protein sequence ID" value="ENZ19569.1"/>
    <property type="molecule type" value="Genomic_DNA"/>
</dbReference>
<evidence type="ECO:0000313" key="1">
    <source>
        <dbReference type="EMBL" id="ENZ19569.1"/>
    </source>
</evidence>
<evidence type="ECO:0000313" key="2">
    <source>
        <dbReference type="Proteomes" id="UP000013085"/>
    </source>
</evidence>
<proteinExistence type="predicted"/>
<name>A0A0E2HFW5_9FIRM</name>
<accession>A0A0E2HFW5</accession>
<dbReference type="PROSITE" id="PS51257">
    <property type="entry name" value="PROKAR_LIPOPROTEIN"/>
    <property type="match status" value="1"/>
</dbReference>
<dbReference type="HOGENOM" id="CLU_773175_0_0_9"/>